<evidence type="ECO:0000256" key="1">
    <source>
        <dbReference type="SAM" id="MobiDB-lite"/>
    </source>
</evidence>
<evidence type="ECO:0000313" key="2">
    <source>
        <dbReference type="EMBL" id="MPC26922.1"/>
    </source>
</evidence>
<keyword evidence="3" id="KW-1185">Reference proteome</keyword>
<feature type="compositionally biased region" description="Basic and acidic residues" evidence="1">
    <location>
        <begin position="78"/>
        <end position="89"/>
    </location>
</feature>
<name>A0A5B7DYW3_PORTR</name>
<feature type="compositionally biased region" description="Polar residues" evidence="1">
    <location>
        <begin position="120"/>
        <end position="135"/>
    </location>
</feature>
<gene>
    <name evidence="2" type="ORF">E2C01_020073</name>
</gene>
<dbReference type="Proteomes" id="UP000324222">
    <property type="component" value="Unassembled WGS sequence"/>
</dbReference>
<feature type="region of interest" description="Disordered" evidence="1">
    <location>
        <begin position="1"/>
        <end position="135"/>
    </location>
</feature>
<proteinExistence type="predicted"/>
<feature type="compositionally biased region" description="Polar residues" evidence="1">
    <location>
        <begin position="1"/>
        <end position="12"/>
    </location>
</feature>
<dbReference type="EMBL" id="VSRR010001671">
    <property type="protein sequence ID" value="MPC26922.1"/>
    <property type="molecule type" value="Genomic_DNA"/>
</dbReference>
<evidence type="ECO:0000313" key="3">
    <source>
        <dbReference type="Proteomes" id="UP000324222"/>
    </source>
</evidence>
<comment type="caution">
    <text evidence="2">The sequence shown here is derived from an EMBL/GenBank/DDBJ whole genome shotgun (WGS) entry which is preliminary data.</text>
</comment>
<protein>
    <submittedName>
        <fullName evidence="2">Uncharacterized protein</fullName>
    </submittedName>
</protein>
<feature type="compositionally biased region" description="Polar residues" evidence="1">
    <location>
        <begin position="27"/>
        <end position="38"/>
    </location>
</feature>
<sequence>MATQIATQTRNSAPRGRGNTRGTGLGSDTTTNDKNTTAPCLRWLLGWKGNKGGHAKRGRRSQRRQGRGVATLNTTPGTRDDSKQNKEENTESLFHTHCGPPALFIPRVSAHIKRSHSRRTNSPSTESDQFSFRSS</sequence>
<dbReference type="AlphaFoldDB" id="A0A5B7DYW3"/>
<feature type="compositionally biased region" description="Basic residues" evidence="1">
    <location>
        <begin position="110"/>
        <end position="119"/>
    </location>
</feature>
<feature type="compositionally biased region" description="Basic residues" evidence="1">
    <location>
        <begin position="51"/>
        <end position="66"/>
    </location>
</feature>
<reference evidence="2 3" key="1">
    <citation type="submission" date="2019-05" db="EMBL/GenBank/DDBJ databases">
        <title>Another draft genome of Portunus trituberculatus and its Hox gene families provides insights of decapod evolution.</title>
        <authorList>
            <person name="Jeong J.-H."/>
            <person name="Song I."/>
            <person name="Kim S."/>
            <person name="Choi T."/>
            <person name="Kim D."/>
            <person name="Ryu S."/>
            <person name="Kim W."/>
        </authorList>
    </citation>
    <scope>NUCLEOTIDE SEQUENCE [LARGE SCALE GENOMIC DNA]</scope>
    <source>
        <tissue evidence="2">Muscle</tissue>
    </source>
</reference>
<accession>A0A5B7DYW3</accession>
<organism evidence="2 3">
    <name type="scientific">Portunus trituberculatus</name>
    <name type="common">Swimming crab</name>
    <name type="synonym">Neptunus trituberculatus</name>
    <dbReference type="NCBI Taxonomy" id="210409"/>
    <lineage>
        <taxon>Eukaryota</taxon>
        <taxon>Metazoa</taxon>
        <taxon>Ecdysozoa</taxon>
        <taxon>Arthropoda</taxon>
        <taxon>Crustacea</taxon>
        <taxon>Multicrustacea</taxon>
        <taxon>Malacostraca</taxon>
        <taxon>Eumalacostraca</taxon>
        <taxon>Eucarida</taxon>
        <taxon>Decapoda</taxon>
        <taxon>Pleocyemata</taxon>
        <taxon>Brachyura</taxon>
        <taxon>Eubrachyura</taxon>
        <taxon>Portunoidea</taxon>
        <taxon>Portunidae</taxon>
        <taxon>Portuninae</taxon>
        <taxon>Portunus</taxon>
    </lineage>
</organism>